<evidence type="ECO:0000256" key="1">
    <source>
        <dbReference type="SAM" id="MobiDB-lite"/>
    </source>
</evidence>
<accession>A0A6C0J131</accession>
<feature type="compositionally biased region" description="Basic and acidic residues" evidence="1">
    <location>
        <begin position="1"/>
        <end position="18"/>
    </location>
</feature>
<dbReference type="AlphaFoldDB" id="A0A6C0J131"/>
<protein>
    <submittedName>
        <fullName evidence="2">Uncharacterized protein</fullName>
    </submittedName>
</protein>
<proteinExistence type="predicted"/>
<sequence>MSKFQEKLKIQRQNEETARAGLKWSPEEETTVLDSLSCGKTMADLALQLQRTEGSIRTRLFTIVCKKIDNGDALEAYYCNEYNISADDIASFRQLRKEREERMQKRMQNKSEFSGDVSQRSIVNNIKFLKKEIDMIKRNLNML</sequence>
<organism evidence="2">
    <name type="scientific">viral metagenome</name>
    <dbReference type="NCBI Taxonomy" id="1070528"/>
    <lineage>
        <taxon>unclassified sequences</taxon>
        <taxon>metagenomes</taxon>
        <taxon>organismal metagenomes</taxon>
    </lineage>
</organism>
<reference evidence="2" key="1">
    <citation type="journal article" date="2020" name="Nature">
        <title>Giant virus diversity and host interactions through global metagenomics.</title>
        <authorList>
            <person name="Schulz F."/>
            <person name="Roux S."/>
            <person name="Paez-Espino D."/>
            <person name="Jungbluth S."/>
            <person name="Walsh D.A."/>
            <person name="Denef V.J."/>
            <person name="McMahon K.D."/>
            <person name="Konstantinidis K.T."/>
            <person name="Eloe-Fadrosh E.A."/>
            <person name="Kyrpides N.C."/>
            <person name="Woyke T."/>
        </authorList>
    </citation>
    <scope>NUCLEOTIDE SEQUENCE</scope>
    <source>
        <strain evidence="2">GVMAG-M-3300025695-21</strain>
    </source>
</reference>
<name>A0A6C0J131_9ZZZZ</name>
<feature type="region of interest" description="Disordered" evidence="1">
    <location>
        <begin position="1"/>
        <end position="23"/>
    </location>
</feature>
<evidence type="ECO:0000313" key="2">
    <source>
        <dbReference type="EMBL" id="QHT99032.1"/>
    </source>
</evidence>
<dbReference type="EMBL" id="MN740300">
    <property type="protein sequence ID" value="QHT99032.1"/>
    <property type="molecule type" value="Genomic_DNA"/>
</dbReference>